<accession>A0ABU4XT48</accession>
<dbReference type="EMBL" id="JAVIIW010000001">
    <property type="protein sequence ID" value="MDX8477020.1"/>
    <property type="molecule type" value="Genomic_DNA"/>
</dbReference>
<dbReference type="RefSeq" id="WP_320285467.1">
    <property type="nucleotide sequence ID" value="NZ_JAVIIW010000001.1"/>
</dbReference>
<sequence length="245" mass="26548">MSLTLGSQPTAAISAKTIGHSKAKPPKAAHFNTAKAKAEMKAELAKPDAVSPAFDYSQIESGKVRAKAQAIANRIRANVRATEKNLLANGRELLAIKEDLGRGLFGPWVEAEFRWTARTAQNYIAVAERVADNYHYLTYLPSPTIYRLAAKTTPDALRLDVINAAKNNTPKSKDEVERLISEANGKAGKDGKDSASQVKVRKTAAAKAVDTLRAELSDFDGFMMLVGEAGREFINALRMATHGTH</sequence>
<protein>
    <recommendedName>
        <fullName evidence="3">DUF3102 domain-containing protein</fullName>
    </recommendedName>
</protein>
<proteinExistence type="predicted"/>
<organism evidence="1 2">
    <name type="scientific">Mesorhizobium album</name>
    <dbReference type="NCBI Taxonomy" id="3072314"/>
    <lineage>
        <taxon>Bacteria</taxon>
        <taxon>Pseudomonadati</taxon>
        <taxon>Pseudomonadota</taxon>
        <taxon>Alphaproteobacteria</taxon>
        <taxon>Hyphomicrobiales</taxon>
        <taxon>Phyllobacteriaceae</taxon>
        <taxon>Mesorhizobium</taxon>
    </lineage>
</organism>
<gene>
    <name evidence="1" type="ORF">RFN28_00855</name>
</gene>
<dbReference type="Proteomes" id="UP001287059">
    <property type="component" value="Unassembled WGS sequence"/>
</dbReference>
<evidence type="ECO:0000313" key="1">
    <source>
        <dbReference type="EMBL" id="MDX8477020.1"/>
    </source>
</evidence>
<reference evidence="1 2" key="1">
    <citation type="submission" date="2023-08" db="EMBL/GenBank/DDBJ databases">
        <title>Implementing the SeqCode for naming new Mesorhizobium species isolated from Vachellia karroo root nodules.</title>
        <authorList>
            <person name="Van Lill M."/>
        </authorList>
    </citation>
    <scope>NUCLEOTIDE SEQUENCE [LARGE SCALE GENOMIC DNA]</scope>
    <source>
        <strain evidence="1 2">VK24D</strain>
    </source>
</reference>
<name>A0ABU4XT48_9HYPH</name>
<evidence type="ECO:0000313" key="2">
    <source>
        <dbReference type="Proteomes" id="UP001287059"/>
    </source>
</evidence>
<comment type="caution">
    <text evidence="1">The sequence shown here is derived from an EMBL/GenBank/DDBJ whole genome shotgun (WGS) entry which is preliminary data.</text>
</comment>
<keyword evidence="2" id="KW-1185">Reference proteome</keyword>
<evidence type="ECO:0008006" key="3">
    <source>
        <dbReference type="Google" id="ProtNLM"/>
    </source>
</evidence>